<reference evidence="1" key="2">
    <citation type="submission" date="2021-04" db="EMBL/GenBank/DDBJ databases">
        <title>Genome-wide patterns of bracovirus chromosomal integration into multiple host tissues during parasitism.</title>
        <authorList>
            <person name="Chebbi M.A.C."/>
        </authorList>
    </citation>
    <scope>NUCLEOTIDE SEQUENCE</scope>
    <source>
        <tissue evidence="1">Whole body</tissue>
    </source>
</reference>
<reference evidence="1" key="1">
    <citation type="submission" date="2020-03" db="EMBL/GenBank/DDBJ databases">
        <authorList>
            <person name="Chebbi M.A."/>
            <person name="Drezen J.M."/>
        </authorList>
    </citation>
    <scope>NUCLEOTIDE SEQUENCE</scope>
    <source>
        <tissue evidence="1">Whole body</tissue>
    </source>
</reference>
<dbReference type="OrthoDB" id="10064535at2759"/>
<dbReference type="GO" id="GO:0006393">
    <property type="term" value="P:termination of mitochondrial transcription"/>
    <property type="evidence" value="ECO:0007669"/>
    <property type="project" value="TreeGrafter"/>
</dbReference>
<accession>A0A8J5QYC3</accession>
<name>A0A8J5QYC3_9HYME</name>
<dbReference type="PANTHER" id="PTHR15437">
    <property type="entry name" value="TRANSCRIPTION TERMINATION FACTOR, MITOCHONDRIAL"/>
    <property type="match status" value="1"/>
</dbReference>
<organism evidence="1 2">
    <name type="scientific">Cotesia typhae</name>
    <dbReference type="NCBI Taxonomy" id="2053667"/>
    <lineage>
        <taxon>Eukaryota</taxon>
        <taxon>Metazoa</taxon>
        <taxon>Ecdysozoa</taxon>
        <taxon>Arthropoda</taxon>
        <taxon>Hexapoda</taxon>
        <taxon>Insecta</taxon>
        <taxon>Pterygota</taxon>
        <taxon>Neoptera</taxon>
        <taxon>Endopterygota</taxon>
        <taxon>Hymenoptera</taxon>
        <taxon>Apocrita</taxon>
        <taxon>Ichneumonoidea</taxon>
        <taxon>Braconidae</taxon>
        <taxon>Microgastrinae</taxon>
        <taxon>Cotesia</taxon>
    </lineage>
</organism>
<dbReference type="GO" id="GO:0003676">
    <property type="term" value="F:nucleic acid binding"/>
    <property type="evidence" value="ECO:0007669"/>
    <property type="project" value="InterPro"/>
</dbReference>
<comment type="caution">
    <text evidence="1">The sequence shown here is derived from an EMBL/GenBank/DDBJ whole genome shotgun (WGS) entry which is preliminary data.</text>
</comment>
<gene>
    <name evidence="1" type="ORF">G9C98_007344</name>
</gene>
<proteinExistence type="predicted"/>
<dbReference type="GO" id="GO:0005759">
    <property type="term" value="C:mitochondrial matrix"/>
    <property type="evidence" value="ECO:0007669"/>
    <property type="project" value="TreeGrafter"/>
</dbReference>
<dbReference type="AlphaFoldDB" id="A0A8J5QYC3"/>
<evidence type="ECO:0000313" key="1">
    <source>
        <dbReference type="EMBL" id="KAG8038637.1"/>
    </source>
</evidence>
<evidence type="ECO:0000313" key="2">
    <source>
        <dbReference type="Proteomes" id="UP000729913"/>
    </source>
</evidence>
<sequence length="543" mass="63706">MSIKIHRITLFSNKQNYSWLTVKMNSTMAWKKVIGVRAQKFQSYKQLIVENLNLNYNQASSVLSKNTHLLDIPKERIIRNCEICQHHGVYFDNVDDSSCQFLKMTKEQLENTIAILKEMGAQYINTCILNSKTQNIIIKLVKSYCKIPKDVDIASKLYSYLHQPPKEVAPLKPLDENMNVYDFRKECLLHYIQWRLEIPASKIKLLNRIRKRLIHRSFNSLKQSFDILHYDIGLSIGEIRDHNCLEGCSPPEINKILKNIDSICGIPIRKLFQFWPKLSKAKYDGLLAVKKHLDQHQFTQIQLENCCKILLLEEKKLESGLQIILNTPELKVLINHPNVLHIILMKNRIEQRLEYLNYLKIKDVTVNVLLKTNDSFDRLIISPSRKYKYKDIFSLVVNYSPADASMIKNHLSKHPHWRHVDLVTVHETLKYLTELFNSADVFNNLTLILYPRNIIRDTVTKLRYINNSLPSADRYSVSQILALCEYEIEKDFHFSGNGIWERIEPNSTNAERKKNYDNKELINYLSKDSINNLRNFQFVNTIK</sequence>
<dbReference type="InterPro" id="IPR003690">
    <property type="entry name" value="MTERF"/>
</dbReference>
<dbReference type="Proteomes" id="UP000729913">
    <property type="component" value="Unassembled WGS sequence"/>
</dbReference>
<protein>
    <recommendedName>
        <fullName evidence="3">Transcription termination factor 5, mitochondrial</fullName>
    </recommendedName>
</protein>
<dbReference type="PANTHER" id="PTHR15437:SF7">
    <property type="entry name" value="TRANSCRIPTION TERMINATION FACTOR 5, MITOCHONDRIAL"/>
    <property type="match status" value="1"/>
</dbReference>
<keyword evidence="2" id="KW-1185">Reference proteome</keyword>
<evidence type="ECO:0008006" key="3">
    <source>
        <dbReference type="Google" id="ProtNLM"/>
    </source>
</evidence>
<dbReference type="EMBL" id="JAAOIC020000042">
    <property type="protein sequence ID" value="KAG8038637.1"/>
    <property type="molecule type" value="Genomic_DNA"/>
</dbReference>